<feature type="transmembrane region" description="Helical" evidence="1">
    <location>
        <begin position="123"/>
        <end position="145"/>
    </location>
</feature>
<dbReference type="RefSeq" id="WP_202828173.1">
    <property type="nucleotide sequence ID" value="NZ_JAEUXJ010000014.1"/>
</dbReference>
<dbReference type="EMBL" id="JAEUXJ010000014">
    <property type="protein sequence ID" value="MBL6458435.1"/>
    <property type="molecule type" value="Genomic_DNA"/>
</dbReference>
<evidence type="ECO:0000313" key="3">
    <source>
        <dbReference type="Proteomes" id="UP000606490"/>
    </source>
</evidence>
<dbReference type="Gene3D" id="3.40.190.10">
    <property type="entry name" value="Periplasmic binding protein-like II"/>
    <property type="match status" value="2"/>
</dbReference>
<dbReference type="PANTHER" id="PTHR42941:SF1">
    <property type="entry name" value="SLL1037 PROTEIN"/>
    <property type="match status" value="1"/>
</dbReference>
<proteinExistence type="predicted"/>
<keyword evidence="1" id="KW-1133">Transmembrane helix</keyword>
<name>A0ABS1V9V4_9PROT</name>
<dbReference type="InterPro" id="IPR011852">
    <property type="entry name" value="TRAP_TAXI"/>
</dbReference>
<keyword evidence="1" id="KW-0472">Membrane</keyword>
<sequence>MEIVAIQIRDAKNSGSRGGYRVRWQELVIPVVRLTVPGGVRSCRRSRLVAFGMGLDRDRQLRQELRAAAASCPGTRGILSIAAKAHRLRSAVIAKIFGTRRAADFVTGPWNMSRSLPSGWTRISMRMPVIGAVLFIVLAGLAQVLTPSAAQTRADRAMSNAQAVAKINAWTVGLAGGLLEGAPIRFATEIARVVDEVDESSALHVFPVVTRGPVENLEALLYLRGIDAAIINADALEQFRTLVPNLDQRVSHILNLFPSELHIFVRPEIQSLADLRGKKVNFNTPGTTAAYSGPLIFDRLRLDVDKTFIPHPVALEQMRRGEGGIAAVVFVTSKPVDAFLRGRWDPGFRFLPVDIMEGDFMNYYLPSVLTSKDYPQLIPEGQDIQTISVPTILVAYNWPQNTERYARVTRLVNHLFSRLDQFRAPGFHPAWREVNLTAQVSGLRRFTPAQEWIDRNRAAGQQRAPVGVPQR</sequence>
<evidence type="ECO:0008006" key="4">
    <source>
        <dbReference type="Google" id="ProtNLM"/>
    </source>
</evidence>
<gene>
    <name evidence="2" type="ORF">JMJ55_24155</name>
</gene>
<evidence type="ECO:0000256" key="1">
    <source>
        <dbReference type="SAM" id="Phobius"/>
    </source>
</evidence>
<reference evidence="2 3" key="1">
    <citation type="submission" date="2021-01" db="EMBL/GenBank/DDBJ databases">
        <title>Belnapia mucosa sp. nov. and Belnapia arida sp. nov., isolated from the Tabernas Desert (Almeria, Spain).</title>
        <authorList>
            <person name="Molina-Menor E."/>
            <person name="Vidal-Verdu A."/>
            <person name="Calonge A."/>
            <person name="Satari L."/>
            <person name="Pereto Magraner J."/>
            <person name="Porcar Miralles M."/>
        </authorList>
    </citation>
    <scope>NUCLEOTIDE SEQUENCE [LARGE SCALE GENOMIC DNA]</scope>
    <source>
        <strain evidence="2 3">T6</strain>
    </source>
</reference>
<organism evidence="2 3">
    <name type="scientific">Belnapia mucosa</name>
    <dbReference type="NCBI Taxonomy" id="2804532"/>
    <lineage>
        <taxon>Bacteria</taxon>
        <taxon>Pseudomonadati</taxon>
        <taxon>Pseudomonadota</taxon>
        <taxon>Alphaproteobacteria</taxon>
        <taxon>Acetobacterales</taxon>
        <taxon>Roseomonadaceae</taxon>
        <taxon>Belnapia</taxon>
    </lineage>
</organism>
<comment type="caution">
    <text evidence="2">The sequence shown here is derived from an EMBL/GenBank/DDBJ whole genome shotgun (WGS) entry which is preliminary data.</text>
</comment>
<dbReference type="Proteomes" id="UP000606490">
    <property type="component" value="Unassembled WGS sequence"/>
</dbReference>
<evidence type="ECO:0000313" key="2">
    <source>
        <dbReference type="EMBL" id="MBL6458435.1"/>
    </source>
</evidence>
<dbReference type="PANTHER" id="PTHR42941">
    <property type="entry name" value="SLL1037 PROTEIN"/>
    <property type="match status" value="1"/>
</dbReference>
<keyword evidence="3" id="KW-1185">Reference proteome</keyword>
<dbReference type="SUPFAM" id="SSF53850">
    <property type="entry name" value="Periplasmic binding protein-like II"/>
    <property type="match status" value="1"/>
</dbReference>
<keyword evidence="1" id="KW-0812">Transmembrane</keyword>
<dbReference type="Pfam" id="PF16868">
    <property type="entry name" value="NMT1_3"/>
    <property type="match status" value="1"/>
</dbReference>
<protein>
    <recommendedName>
        <fullName evidence="4">C4-dicarboxylate ABC transporter substrate-binding protein</fullName>
    </recommendedName>
</protein>
<accession>A0ABS1V9V4</accession>